<feature type="signal peptide" evidence="1">
    <location>
        <begin position="1"/>
        <end position="18"/>
    </location>
</feature>
<proteinExistence type="predicted"/>
<organism evidence="2 3">
    <name type="scientific">Gymnopus androsaceus JB14</name>
    <dbReference type="NCBI Taxonomy" id="1447944"/>
    <lineage>
        <taxon>Eukaryota</taxon>
        <taxon>Fungi</taxon>
        <taxon>Dikarya</taxon>
        <taxon>Basidiomycota</taxon>
        <taxon>Agaricomycotina</taxon>
        <taxon>Agaricomycetes</taxon>
        <taxon>Agaricomycetidae</taxon>
        <taxon>Agaricales</taxon>
        <taxon>Marasmiineae</taxon>
        <taxon>Omphalotaceae</taxon>
        <taxon>Gymnopus</taxon>
    </lineage>
</organism>
<dbReference type="AlphaFoldDB" id="A0A6A4GVP3"/>
<sequence length="193" mass="20580">MKFISVVLAAVSLLLVEATPMKRELEVCPGQVIVSETFIGAESNVKLSEVFCPENVASRSLSARQNNGTVIDVCGDTCNTFCFTPSGGGPNPNDCTVISNALLFESQNVNDTFLIGTGTNNTVALSFNTCETFFVNQDPITESYCLSDWAAIVNFIAPNCQSTQNAHGGLCVAADGQWFIQLRLSTALSVIHG</sequence>
<evidence type="ECO:0000256" key="1">
    <source>
        <dbReference type="SAM" id="SignalP"/>
    </source>
</evidence>
<feature type="chain" id="PRO_5025479839" evidence="1">
    <location>
        <begin position="19"/>
        <end position="193"/>
    </location>
</feature>
<name>A0A6A4GVP3_9AGAR</name>
<dbReference type="EMBL" id="ML769699">
    <property type="protein sequence ID" value="KAE9389390.1"/>
    <property type="molecule type" value="Genomic_DNA"/>
</dbReference>
<accession>A0A6A4GVP3</accession>
<protein>
    <submittedName>
        <fullName evidence="2">Uncharacterized protein</fullName>
    </submittedName>
</protein>
<evidence type="ECO:0000313" key="3">
    <source>
        <dbReference type="Proteomes" id="UP000799118"/>
    </source>
</evidence>
<gene>
    <name evidence="2" type="ORF">BT96DRAFT_1003289</name>
</gene>
<keyword evidence="3" id="KW-1185">Reference proteome</keyword>
<reference evidence="2" key="1">
    <citation type="journal article" date="2019" name="Environ. Microbiol.">
        <title>Fungal ecological strategies reflected in gene transcription - a case study of two litter decomposers.</title>
        <authorList>
            <person name="Barbi F."/>
            <person name="Kohler A."/>
            <person name="Barry K."/>
            <person name="Baskaran P."/>
            <person name="Daum C."/>
            <person name="Fauchery L."/>
            <person name="Ihrmark K."/>
            <person name="Kuo A."/>
            <person name="LaButti K."/>
            <person name="Lipzen A."/>
            <person name="Morin E."/>
            <person name="Grigoriev I.V."/>
            <person name="Henrissat B."/>
            <person name="Lindahl B."/>
            <person name="Martin F."/>
        </authorList>
    </citation>
    <scope>NUCLEOTIDE SEQUENCE</scope>
    <source>
        <strain evidence="2">JB14</strain>
    </source>
</reference>
<dbReference type="OrthoDB" id="3226519at2759"/>
<evidence type="ECO:0000313" key="2">
    <source>
        <dbReference type="EMBL" id="KAE9389390.1"/>
    </source>
</evidence>
<dbReference type="Proteomes" id="UP000799118">
    <property type="component" value="Unassembled WGS sequence"/>
</dbReference>
<keyword evidence="1" id="KW-0732">Signal</keyword>